<dbReference type="OrthoDB" id="186625at2759"/>
<dbReference type="PROSITE" id="PS50222">
    <property type="entry name" value="EF_HAND_2"/>
    <property type="match status" value="1"/>
</dbReference>
<evidence type="ECO:0000313" key="12">
    <source>
        <dbReference type="Proteomes" id="UP000663832"/>
    </source>
</evidence>
<dbReference type="EMBL" id="CAJNOI010000005">
    <property type="protein sequence ID" value="CAF0744492.1"/>
    <property type="molecule type" value="Genomic_DNA"/>
</dbReference>
<keyword evidence="1" id="KW-0106">Calcium</keyword>
<keyword evidence="12" id="KW-1185">Reference proteome</keyword>
<dbReference type="Proteomes" id="UP000663891">
    <property type="component" value="Unassembled WGS sequence"/>
</dbReference>
<feature type="domain" description="EF-hand" evidence="2">
    <location>
        <begin position="67"/>
        <end position="102"/>
    </location>
</feature>
<dbReference type="Proteomes" id="UP000663868">
    <property type="component" value="Unassembled WGS sequence"/>
</dbReference>
<evidence type="ECO:0000313" key="8">
    <source>
        <dbReference type="EMBL" id="CAF1056965.1"/>
    </source>
</evidence>
<dbReference type="Proteomes" id="UP000663845">
    <property type="component" value="Unassembled WGS sequence"/>
</dbReference>
<dbReference type="Proteomes" id="UP000663844">
    <property type="component" value="Unassembled WGS sequence"/>
</dbReference>
<dbReference type="Pfam" id="PF13499">
    <property type="entry name" value="EF-hand_7"/>
    <property type="match status" value="1"/>
</dbReference>
<protein>
    <recommendedName>
        <fullName evidence="2">EF-hand domain-containing protein</fullName>
    </recommendedName>
</protein>
<evidence type="ECO:0000313" key="4">
    <source>
        <dbReference type="EMBL" id="CAF0788314.1"/>
    </source>
</evidence>
<evidence type="ECO:0000313" key="13">
    <source>
        <dbReference type="Proteomes" id="UP000663845"/>
    </source>
</evidence>
<name>A0A813S1R5_9BILA</name>
<evidence type="ECO:0000313" key="3">
    <source>
        <dbReference type="EMBL" id="CAF0744492.1"/>
    </source>
</evidence>
<dbReference type="EMBL" id="CAJOAY010000405">
    <property type="protein sequence ID" value="CAF3656560.1"/>
    <property type="molecule type" value="Genomic_DNA"/>
</dbReference>
<evidence type="ECO:0000313" key="6">
    <source>
        <dbReference type="EMBL" id="CAF0972987.1"/>
    </source>
</evidence>
<dbReference type="EMBL" id="CAJOBB010001048">
    <property type="protein sequence ID" value="CAF3799616.1"/>
    <property type="molecule type" value="Genomic_DNA"/>
</dbReference>
<evidence type="ECO:0000313" key="10">
    <source>
        <dbReference type="EMBL" id="CAF3663113.1"/>
    </source>
</evidence>
<dbReference type="Proteomes" id="UP000663877">
    <property type="component" value="Unassembled WGS sequence"/>
</dbReference>
<evidence type="ECO:0000313" key="9">
    <source>
        <dbReference type="EMBL" id="CAF3656560.1"/>
    </source>
</evidence>
<reference evidence="4" key="1">
    <citation type="submission" date="2021-02" db="EMBL/GenBank/DDBJ databases">
        <authorList>
            <person name="Nowell W R."/>
        </authorList>
    </citation>
    <scope>NUCLEOTIDE SEQUENCE</scope>
</reference>
<evidence type="ECO:0000313" key="11">
    <source>
        <dbReference type="EMBL" id="CAF3799616.1"/>
    </source>
</evidence>
<dbReference type="Proteomes" id="UP000663881">
    <property type="component" value="Unassembled WGS sequence"/>
</dbReference>
<dbReference type="EMBL" id="CAJOAZ010000499">
    <property type="protein sequence ID" value="CAF3663113.1"/>
    <property type="molecule type" value="Genomic_DNA"/>
</dbReference>
<dbReference type="Proteomes" id="UP000663860">
    <property type="component" value="Unassembled WGS sequence"/>
</dbReference>
<gene>
    <name evidence="3" type="ORF">BJG266_LOCUS2053</name>
    <name evidence="5" type="ORF">IZO911_LOCUS7625</name>
    <name evidence="4" type="ORF">JYZ213_LOCUS4583</name>
    <name evidence="11" type="ORF">KXQ929_LOCUS16960</name>
    <name evidence="9" type="ORF">OKA104_LOCUS9508</name>
    <name evidence="10" type="ORF">OXD698_LOCUS9731</name>
    <name evidence="6" type="ORF">QVE165_LOCUS13435</name>
    <name evidence="8" type="ORF">QVE165_LOCUS17938</name>
    <name evidence="7" type="ORF">VCS650_LOCUS13594</name>
</gene>
<dbReference type="GO" id="GO:0005509">
    <property type="term" value="F:calcium ion binding"/>
    <property type="evidence" value="ECO:0007669"/>
    <property type="project" value="InterPro"/>
</dbReference>
<dbReference type="EMBL" id="CAJNOG010000026">
    <property type="protein sequence ID" value="CAF0788314.1"/>
    <property type="molecule type" value="Genomic_DNA"/>
</dbReference>
<dbReference type="InterPro" id="IPR011992">
    <property type="entry name" value="EF-hand-dom_pair"/>
</dbReference>
<evidence type="ECO:0000313" key="7">
    <source>
        <dbReference type="EMBL" id="CAF0979632.1"/>
    </source>
</evidence>
<evidence type="ECO:0000313" key="5">
    <source>
        <dbReference type="EMBL" id="CAF0814059.1"/>
    </source>
</evidence>
<accession>A0A813S1R5</accession>
<dbReference type="SMART" id="SM00054">
    <property type="entry name" value="EFh"/>
    <property type="match status" value="1"/>
</dbReference>
<evidence type="ECO:0000259" key="2">
    <source>
        <dbReference type="PROSITE" id="PS50222"/>
    </source>
</evidence>
<dbReference type="Proteomes" id="UP000663832">
    <property type="component" value="Unassembled WGS sequence"/>
</dbReference>
<dbReference type="CDD" id="cd00051">
    <property type="entry name" value="EFh"/>
    <property type="match status" value="1"/>
</dbReference>
<dbReference type="AlphaFoldDB" id="A0A813S1R5"/>
<dbReference type="EMBL" id="CAJNOM010000069">
    <property type="protein sequence ID" value="CAF0972987.1"/>
    <property type="molecule type" value="Genomic_DNA"/>
</dbReference>
<dbReference type="EMBL" id="CAJNOM010000105">
    <property type="protein sequence ID" value="CAF1056965.1"/>
    <property type="molecule type" value="Genomic_DNA"/>
</dbReference>
<evidence type="ECO:0000256" key="1">
    <source>
        <dbReference type="ARBA" id="ARBA00022837"/>
    </source>
</evidence>
<sequence length="191" mass="21785">MGNQNTAGRTLTDYDIRLFSQQSQLPPHIVQQLYEAFMERAGKDGRMTVSEFKQAYTEIKPNASVLNVNNEAEQVFVMFDRDHNGVLTFDEFMMAYVLLQKGIDTPVNRWQSAINIMPPGVISRPGYVNAPEALQLLQSMNQVYQIPNFDPNMQQNLVWSQLTPQLDPTGYVPQAEFLRVLSVQPNITPYI</sequence>
<dbReference type="SUPFAM" id="SSF47473">
    <property type="entry name" value="EF-hand"/>
    <property type="match status" value="1"/>
</dbReference>
<dbReference type="InterPro" id="IPR018247">
    <property type="entry name" value="EF_Hand_1_Ca_BS"/>
</dbReference>
<dbReference type="InterPro" id="IPR002048">
    <property type="entry name" value="EF_hand_dom"/>
</dbReference>
<organism evidence="4 13">
    <name type="scientific">Adineta steineri</name>
    <dbReference type="NCBI Taxonomy" id="433720"/>
    <lineage>
        <taxon>Eukaryota</taxon>
        <taxon>Metazoa</taxon>
        <taxon>Spiralia</taxon>
        <taxon>Gnathifera</taxon>
        <taxon>Rotifera</taxon>
        <taxon>Eurotatoria</taxon>
        <taxon>Bdelloidea</taxon>
        <taxon>Adinetida</taxon>
        <taxon>Adinetidae</taxon>
        <taxon>Adineta</taxon>
    </lineage>
</organism>
<dbReference type="EMBL" id="CAJNON010000110">
    <property type="protein sequence ID" value="CAF0979632.1"/>
    <property type="molecule type" value="Genomic_DNA"/>
</dbReference>
<dbReference type="Gene3D" id="1.10.238.10">
    <property type="entry name" value="EF-hand"/>
    <property type="match status" value="1"/>
</dbReference>
<dbReference type="EMBL" id="CAJNOE010000050">
    <property type="protein sequence ID" value="CAF0814059.1"/>
    <property type="molecule type" value="Genomic_DNA"/>
</dbReference>
<dbReference type="PROSITE" id="PS00018">
    <property type="entry name" value="EF_HAND_1"/>
    <property type="match status" value="1"/>
</dbReference>
<comment type="caution">
    <text evidence="4">The sequence shown here is derived from an EMBL/GenBank/DDBJ whole genome shotgun (WGS) entry which is preliminary data.</text>
</comment>
<proteinExistence type="predicted"/>